<dbReference type="CDD" id="cd05927">
    <property type="entry name" value="LC-FACS_euk"/>
    <property type="match status" value="1"/>
</dbReference>
<evidence type="ECO:0000256" key="3">
    <source>
        <dbReference type="ARBA" id="ARBA00022741"/>
    </source>
</evidence>
<name>A0ABR2W9W9_9FUNG</name>
<keyword evidence="3 7" id="KW-0547">Nucleotide-binding</keyword>
<dbReference type="InterPro" id="IPR020845">
    <property type="entry name" value="AMP-binding_CS"/>
</dbReference>
<evidence type="ECO:0000313" key="9">
    <source>
        <dbReference type="EMBL" id="KAK9728193.1"/>
    </source>
</evidence>
<dbReference type="PANTHER" id="PTHR43272">
    <property type="entry name" value="LONG-CHAIN-FATTY-ACID--COA LIGASE"/>
    <property type="match status" value="1"/>
</dbReference>
<evidence type="ECO:0000256" key="7">
    <source>
        <dbReference type="RuleBase" id="RU369030"/>
    </source>
</evidence>
<evidence type="ECO:0000259" key="8">
    <source>
        <dbReference type="Pfam" id="PF00501"/>
    </source>
</evidence>
<sequence>MAFDLLSYVLLAIIGLFVFLSLRGGVLPDIHPFILNRQSDVAPVRKEGETAVYRNRFAGHQGPLMSTLEKDVKTIYDLFHRGKKIGSKFLGHRINDNGPYQWETYETVSKRILNFGSGLLAMCGLKSKVEQPVGVFMRNCAEWIITDLAIAHYSFVCVPLYDTLDFDAINYIINQTALTTIVVSVDTLPRILNSIPNCPTLKNVIITESSVEEEYVELAKKLEINLLPFSEIEKIGSEQPTEPCPPDADDLAVISYTSGTTGKPKGAMLTHKNVVSVVSSFIASIPQSIPITKTERHLSYLPLAHVFERIVYSAVMYVGASIGFYRGDILKLFEDAYDLQPTVFISVPRILNRFYEKVNEVIQQTGGLKSKVYDLAYSNKKAQLEKGILRNDTIWDKLVFSKISSRLGGKVKLVVSGSAPISSHVLEFLRISLGCQVLEGYGQTESSAVISLATIFDYGNPFGRHVGVPIACNEMKLVDVPEMAYSVEDKPNPRGEICVRGNNVMKGYYKQPEETAKVIDEDGWLRTGDIATALPNGTFQIIDRKNFIFKLSQGEFVAPEKIESIYENSIYVQHIFVYGDPLKSYLVAIVVPEVESLIDWAKENNVPCELSSLCQSDALNALIHKDLIRIGREYDLLGFEQVKRIHLYDVPFTTENNLLTPSYKLKRTVAKQFFADTIETLYA</sequence>
<dbReference type="Pfam" id="PF00501">
    <property type="entry name" value="AMP-binding"/>
    <property type="match status" value="1"/>
</dbReference>
<dbReference type="Gene3D" id="3.40.50.12780">
    <property type="entry name" value="N-terminal domain of ligase-like"/>
    <property type="match status" value="1"/>
</dbReference>
<comment type="similarity">
    <text evidence="1 7">Belongs to the ATP-dependent AMP-binding enzyme family.</text>
</comment>
<dbReference type="InterPro" id="IPR045311">
    <property type="entry name" value="LC-FACS_euk"/>
</dbReference>
<dbReference type="GO" id="GO:0004467">
    <property type="term" value="F:long-chain fatty acid-CoA ligase activity"/>
    <property type="evidence" value="ECO:0007669"/>
    <property type="project" value="UniProtKB-EC"/>
</dbReference>
<dbReference type="SUPFAM" id="SSF56801">
    <property type="entry name" value="Acetyl-CoA synthetase-like"/>
    <property type="match status" value="1"/>
</dbReference>
<gene>
    <name evidence="9" type="primary">FAA2_1</name>
    <name evidence="9" type="ORF">K7432_001248</name>
</gene>
<evidence type="ECO:0000256" key="1">
    <source>
        <dbReference type="ARBA" id="ARBA00006432"/>
    </source>
</evidence>
<dbReference type="Proteomes" id="UP001479436">
    <property type="component" value="Unassembled WGS sequence"/>
</dbReference>
<dbReference type="EC" id="6.2.1.3" evidence="6 7"/>
<evidence type="ECO:0000256" key="6">
    <source>
        <dbReference type="ARBA" id="ARBA00026121"/>
    </source>
</evidence>
<dbReference type="InterPro" id="IPR000873">
    <property type="entry name" value="AMP-dep_synth/lig_dom"/>
</dbReference>
<dbReference type="PANTHER" id="PTHR43272:SF33">
    <property type="entry name" value="AMP-BINDING DOMAIN-CONTAINING PROTEIN-RELATED"/>
    <property type="match status" value="1"/>
</dbReference>
<accession>A0ABR2W9W9</accession>
<keyword evidence="7" id="KW-0443">Lipid metabolism</keyword>
<keyword evidence="10" id="KW-1185">Reference proteome</keyword>
<dbReference type="InterPro" id="IPR042099">
    <property type="entry name" value="ANL_N_sf"/>
</dbReference>
<comment type="catalytic activity">
    <reaction evidence="7">
        <text>a long-chain fatty acid + ATP + CoA = a long-chain fatty acyl-CoA + AMP + diphosphate</text>
        <dbReference type="Rhea" id="RHEA:15421"/>
        <dbReference type="ChEBI" id="CHEBI:30616"/>
        <dbReference type="ChEBI" id="CHEBI:33019"/>
        <dbReference type="ChEBI" id="CHEBI:57287"/>
        <dbReference type="ChEBI" id="CHEBI:57560"/>
        <dbReference type="ChEBI" id="CHEBI:83139"/>
        <dbReference type="ChEBI" id="CHEBI:456215"/>
        <dbReference type="EC" id="6.2.1.3"/>
    </reaction>
</comment>
<keyword evidence="4 7" id="KW-0276">Fatty acid metabolism</keyword>
<comment type="function">
    <text evidence="7">Catalyzes the conversion of long-chain fatty acids to their active form acyl-CoAs for both synthesis of cellular lipids, and degradation via beta-oxidation.</text>
</comment>
<keyword evidence="5 7" id="KW-0067">ATP-binding</keyword>
<keyword evidence="2 7" id="KW-0436">Ligase</keyword>
<dbReference type="PROSITE" id="PS00455">
    <property type="entry name" value="AMP_BINDING"/>
    <property type="match status" value="1"/>
</dbReference>
<protein>
    <recommendedName>
        <fullName evidence="6 7">Long-chain-fatty-acid--CoA ligase</fullName>
        <ecNumber evidence="6 7">6.2.1.3</ecNumber>
    </recommendedName>
</protein>
<feature type="domain" description="AMP-dependent synthetase/ligase" evidence="8">
    <location>
        <begin position="98"/>
        <end position="509"/>
    </location>
</feature>
<comment type="caution">
    <text evidence="9">The sequence shown here is derived from an EMBL/GenBank/DDBJ whole genome shotgun (WGS) entry which is preliminary data.</text>
</comment>
<organism evidence="9 10">
    <name type="scientific">Basidiobolus ranarum</name>
    <dbReference type="NCBI Taxonomy" id="34480"/>
    <lineage>
        <taxon>Eukaryota</taxon>
        <taxon>Fungi</taxon>
        <taxon>Fungi incertae sedis</taxon>
        <taxon>Zoopagomycota</taxon>
        <taxon>Entomophthoromycotina</taxon>
        <taxon>Basidiobolomycetes</taxon>
        <taxon>Basidiobolales</taxon>
        <taxon>Basidiobolaceae</taxon>
        <taxon>Basidiobolus</taxon>
    </lineage>
</organism>
<proteinExistence type="inferred from homology"/>
<evidence type="ECO:0000313" key="10">
    <source>
        <dbReference type="Proteomes" id="UP001479436"/>
    </source>
</evidence>
<evidence type="ECO:0000256" key="5">
    <source>
        <dbReference type="ARBA" id="ARBA00022840"/>
    </source>
</evidence>
<evidence type="ECO:0000256" key="4">
    <source>
        <dbReference type="ARBA" id="ARBA00022832"/>
    </source>
</evidence>
<reference evidence="9 10" key="1">
    <citation type="submission" date="2023-04" db="EMBL/GenBank/DDBJ databases">
        <title>Genome of Basidiobolus ranarum AG-B5.</title>
        <authorList>
            <person name="Stajich J.E."/>
            <person name="Carter-House D."/>
            <person name="Gryganskyi A."/>
        </authorList>
    </citation>
    <scope>NUCLEOTIDE SEQUENCE [LARGE SCALE GENOMIC DNA]</scope>
    <source>
        <strain evidence="9 10">AG-B5</strain>
    </source>
</reference>
<evidence type="ECO:0000256" key="2">
    <source>
        <dbReference type="ARBA" id="ARBA00022598"/>
    </source>
</evidence>
<dbReference type="EMBL" id="JASJQH010006902">
    <property type="protein sequence ID" value="KAK9728193.1"/>
    <property type="molecule type" value="Genomic_DNA"/>
</dbReference>